<organism evidence="5 6">
    <name type="scientific">Sphaerotilus microaerophilus</name>
    <dbReference type="NCBI Taxonomy" id="2914710"/>
    <lineage>
        <taxon>Bacteria</taxon>
        <taxon>Pseudomonadati</taxon>
        <taxon>Pseudomonadota</taxon>
        <taxon>Betaproteobacteria</taxon>
        <taxon>Burkholderiales</taxon>
        <taxon>Sphaerotilaceae</taxon>
        <taxon>Sphaerotilus</taxon>
    </lineage>
</organism>
<evidence type="ECO:0000256" key="2">
    <source>
        <dbReference type="ARBA" id="ARBA00022729"/>
    </source>
</evidence>
<evidence type="ECO:0000256" key="1">
    <source>
        <dbReference type="ARBA" id="ARBA00004613"/>
    </source>
</evidence>
<evidence type="ECO:0000313" key="5">
    <source>
        <dbReference type="EMBL" id="BDI04563.1"/>
    </source>
</evidence>
<evidence type="ECO:0000256" key="3">
    <source>
        <dbReference type="SAM" id="MobiDB-lite"/>
    </source>
</evidence>
<keyword evidence="2" id="KW-0732">Signal</keyword>
<dbReference type="PANTHER" id="PTHR34216">
    <property type="match status" value="1"/>
</dbReference>
<comment type="subcellular location">
    <subcellularLocation>
        <location evidence="1">Secreted</location>
    </subcellularLocation>
</comment>
<reference evidence="5" key="1">
    <citation type="submission" date="2022-04" db="EMBL/GenBank/DDBJ databases">
        <title>Whole genome sequence of Sphaerotilus sp. FB-5.</title>
        <authorList>
            <person name="Takeda M."/>
            <person name="Narihara S."/>
            <person name="Akimoto M."/>
            <person name="Akimoto R."/>
            <person name="Nishiyashiki S."/>
            <person name="Murakami T."/>
        </authorList>
    </citation>
    <scope>NUCLEOTIDE SEQUENCE</scope>
    <source>
        <strain evidence="5">FB-5</strain>
    </source>
</reference>
<evidence type="ECO:0000259" key="4">
    <source>
        <dbReference type="PROSITE" id="PS51677"/>
    </source>
</evidence>
<name>A0ABM7YJQ7_9BURK</name>
<keyword evidence="6" id="KW-1185">Reference proteome</keyword>
<dbReference type="SUPFAM" id="SSF88713">
    <property type="entry name" value="Glycoside hydrolase/deacetylase"/>
    <property type="match status" value="1"/>
</dbReference>
<dbReference type="CDD" id="cd10918">
    <property type="entry name" value="CE4_NodB_like_5s_6s"/>
    <property type="match status" value="1"/>
</dbReference>
<feature type="domain" description="NodB homology" evidence="4">
    <location>
        <begin position="102"/>
        <end position="371"/>
    </location>
</feature>
<dbReference type="InterPro" id="IPR011330">
    <property type="entry name" value="Glyco_hydro/deAcase_b/a-brl"/>
</dbReference>
<dbReference type="Pfam" id="PF01522">
    <property type="entry name" value="Polysacc_deac_1"/>
    <property type="match status" value="1"/>
</dbReference>
<accession>A0ABM7YJQ7</accession>
<dbReference type="Gene3D" id="3.20.20.370">
    <property type="entry name" value="Glycoside hydrolase/deacetylase"/>
    <property type="match status" value="1"/>
</dbReference>
<sequence length="371" mass="40802">MYNRPSSQRIKDAIKGVGSPMLDALGVFDRSIERVRADGSVWTILMYHRVIEDAADDPFGLGMCVRLPHFEQQLDYFKQHFHVLSVDEAVQRIGRGEPLPPATLSITFDDGYLDNLNVAQPVLERLGLPWSLYVTTGDLDAGRSFWWDRAIRCIALTRAARLDADRLPHDLGLTNLPLQGMTRWMTLTTLLEALWRTPIEVSLQVVDALERQLIPNARPADGPQAPRMSSAQVRELADRGVEIGAHTVRHPNLNLLSADGVAAEMAQSRRVLEALLDRPVPGFVYPGGRMNADVVEQARLGGFRYALSTVPTLNVLPCDLHALGRIGMPDAGVADFKRSLHAIGRRSLSRPMPAGADRAGGGALTPRSSKC</sequence>
<dbReference type="RefSeq" id="WP_251972676.1">
    <property type="nucleotide sequence ID" value="NZ_AP025730.1"/>
</dbReference>
<gene>
    <name evidence="5" type="ORF">CATMQ487_15330</name>
</gene>
<dbReference type="EMBL" id="AP025730">
    <property type="protein sequence ID" value="BDI04563.1"/>
    <property type="molecule type" value="Genomic_DNA"/>
</dbReference>
<proteinExistence type="predicted"/>
<dbReference type="PANTHER" id="PTHR34216:SF3">
    <property type="entry name" value="POLY-BETA-1,6-N-ACETYL-D-GLUCOSAMINE N-DEACETYLASE"/>
    <property type="match status" value="1"/>
</dbReference>
<evidence type="ECO:0000313" key="6">
    <source>
        <dbReference type="Proteomes" id="UP001057498"/>
    </source>
</evidence>
<dbReference type="InterPro" id="IPR051398">
    <property type="entry name" value="Polysacch_Deacetylase"/>
</dbReference>
<feature type="region of interest" description="Disordered" evidence="3">
    <location>
        <begin position="347"/>
        <end position="371"/>
    </location>
</feature>
<dbReference type="InterPro" id="IPR002509">
    <property type="entry name" value="NODB_dom"/>
</dbReference>
<protein>
    <submittedName>
        <fullName evidence="5">Polysaccharide deacetylase</fullName>
    </submittedName>
</protein>
<dbReference type="Proteomes" id="UP001057498">
    <property type="component" value="Chromosome"/>
</dbReference>
<dbReference type="PROSITE" id="PS51677">
    <property type="entry name" value="NODB"/>
    <property type="match status" value="1"/>
</dbReference>